<dbReference type="InterPro" id="IPR018817">
    <property type="entry name" value="7TM_GPCR_serpentine_rcpt_Srz"/>
</dbReference>
<feature type="transmembrane region" description="Helical" evidence="1">
    <location>
        <begin position="618"/>
        <end position="640"/>
    </location>
</feature>
<keyword evidence="1" id="KW-1133">Transmembrane helix</keyword>
<reference evidence="3" key="1">
    <citation type="submission" date="2011-07" db="EMBL/GenBank/DDBJ databases">
        <authorList>
            <consortium name="Caenorhabditis brenneri Sequencing and Analysis Consortium"/>
            <person name="Wilson R.K."/>
        </authorList>
    </citation>
    <scope>NUCLEOTIDE SEQUENCE [LARGE SCALE GENOMIC DNA]</scope>
    <source>
        <strain evidence="3">PB2801</strain>
    </source>
</reference>
<keyword evidence="1" id="KW-0812">Transmembrane</keyword>
<feature type="transmembrane region" description="Helical" evidence="1">
    <location>
        <begin position="1078"/>
        <end position="1103"/>
    </location>
</feature>
<feature type="transmembrane region" description="Helical" evidence="1">
    <location>
        <begin position="950"/>
        <end position="974"/>
    </location>
</feature>
<sequence>MGWLLDILSARITGETVENSIVISVMLLLSVVVFCFFTLLPFYMYVNKVNREQDKKTAVYPITNHFYEMVKKFYCCFIYLVLLIVFFVLYGSQLFYSSKNEPSPNIFFLAIPLTAICLSIMSAMVQVFQFLIFVLSINRCLLYFFPTLEPHLSFIQNALIEKIHYVYVSFVIKDISFIAWVVYYSMIEVKETHELLRLSPMIYLTILTILIQISSVLYIPILFSVRQFSYLPSSQQNNPQKYIIIQSMFLFVFKIISAPFVLYSYFVDNAIATIGIVGYLVVLDMVMTPVLIQSSYLFCNKRNIDLLWKDFRIKQFLKVLFSCNSTATQPILKITAMQDSSFMKMRFIQDILHNRNTEDTVVVSFLIVFFLSIIFIALCFFPVLPFYIYVNKVNREQDKKSVVYPITNHFYQMVLKLYALMFFLIVSTSLLCILSPQNVSPGSPHEEEWQEYLFGLFGLVILLAMFCMIAIVQVFQFLILFLSIQKFILYFFPTSEKFIKVTQQLLMRQIHYVYVFFVLKDIAFIIWSINSYLDSNVLRWRMPAVIYVSTLNVIVLVSSFLYLPIMFSVRRFAYLPSSQKNNPQKYILIQSMIFFILKEIVAPIQLFCYFKDAVFCYVFFSMLFDVIFTPITIQASYLLCNKRNIDILWMDFRIKQFLKVLFGCNAKATVRPVQTSDDLTCCFYIQHISQLVLRTFQPDLSFNEMGWLGRLLSGRITDDTFGDLTVFLLLLLNITIMITFFLAFPFYIYVNKVNRDIDKKSAVYPITNHFYQMVKNFYGFLGFLVSVTIMASLKQEPSAVLFTSSSEVQSNKQFTLYLFAFELTAGLSFFCLSAMVQVFQLLIFMLSVLRFLLYFFPSLEAFVKETQQFVIQKIEYVYVFIVLKDISSIVYYFYSKYKNELSPLEKPVVIYISALNTLVLISSFLHIPIMFSVRQFAYLPSSQQNNPQRYILIQSMIFFIFKMVYTPIALIFYFRGSTSTFVLFSVFSDIIVIPVVIQVSYLLCNKRNIDILWKDFRIKHFLKVLFSCNSAATVRPVYTLLQLTLKITSTKDLSFVKMGFIQDVLYNRNTEDAVVSSFIIMFLLSLCFIALCFFPVLPFYIYVNRVNREQDKKSIIYPVTNHFYQMILKLYSFIFFLVVFTSLFALFSSQTFSSNLSRKGVGQQFLFPVFCLAQFIGVLCMSTIVQVFQFLILFLAIQRFLLYFFPSSERFVKEIQQFLIGKMRYLYLSIVVKDISFIFYCFYLIYKDKQTSRLEHPAVIVAPILLFCYFRGSTFFYVVFSIIFDIVLTPIVIQTSYIFCNKRNMDILWRDFRIKHFLKILFCSKATSTVEPMQLANDLTTRY</sequence>
<dbReference type="InParanoid" id="G0P2K6"/>
<feature type="transmembrane region" description="Helical" evidence="1">
    <location>
        <begin position="1282"/>
        <end position="1300"/>
    </location>
</feature>
<feature type="transmembrane region" description="Helical" evidence="1">
    <location>
        <begin position="73"/>
        <end position="96"/>
    </location>
</feature>
<evidence type="ECO:0000256" key="1">
    <source>
        <dbReference type="SAM" id="Phobius"/>
    </source>
</evidence>
<feature type="transmembrane region" description="Helical" evidence="1">
    <location>
        <begin position="362"/>
        <end position="390"/>
    </location>
</feature>
<organism evidence="3">
    <name type="scientific">Caenorhabditis brenneri</name>
    <name type="common">Nematode worm</name>
    <dbReference type="NCBI Taxonomy" id="135651"/>
    <lineage>
        <taxon>Eukaryota</taxon>
        <taxon>Metazoa</taxon>
        <taxon>Ecdysozoa</taxon>
        <taxon>Nematoda</taxon>
        <taxon>Chromadorea</taxon>
        <taxon>Rhabditida</taxon>
        <taxon>Rhabditina</taxon>
        <taxon>Rhabditomorpha</taxon>
        <taxon>Rhabditoidea</taxon>
        <taxon>Rhabditidae</taxon>
        <taxon>Peloderinae</taxon>
        <taxon>Caenorhabditis</taxon>
    </lineage>
</organism>
<feature type="transmembrane region" description="Helical" evidence="1">
    <location>
        <begin position="512"/>
        <end position="533"/>
    </location>
</feature>
<feature type="transmembrane region" description="Helical" evidence="1">
    <location>
        <begin position="1225"/>
        <end position="1246"/>
    </location>
</feature>
<accession>G0P2K6</accession>
<dbReference type="HOGENOM" id="CLU_258209_0_0_1"/>
<keyword evidence="3" id="KW-1185">Reference proteome</keyword>
<feature type="transmembrane region" description="Helical" evidence="1">
    <location>
        <begin position="980"/>
        <end position="1003"/>
    </location>
</feature>
<gene>
    <name evidence="2" type="ORF">CAEBREN_21121</name>
</gene>
<name>G0P2K6_CAEBE</name>
<dbReference type="eggNOG" id="ENOG502TJQB">
    <property type="taxonomic scope" value="Eukaryota"/>
</dbReference>
<feature type="transmembrane region" description="Helical" evidence="1">
    <location>
        <begin position="417"/>
        <end position="436"/>
    </location>
</feature>
<feature type="transmembrane region" description="Helical" evidence="1">
    <location>
        <begin position="841"/>
        <end position="863"/>
    </location>
</feature>
<keyword evidence="1" id="KW-0472">Membrane</keyword>
<dbReference type="OMA" id="QFIFYIE"/>
<feature type="transmembrane region" description="Helical" evidence="1">
    <location>
        <begin position="586"/>
        <end position="606"/>
    </location>
</feature>
<dbReference type="EMBL" id="GL380027">
    <property type="protein sequence ID" value="EGT43313.1"/>
    <property type="molecule type" value="Genomic_DNA"/>
</dbReference>
<feature type="transmembrane region" description="Helical" evidence="1">
    <location>
        <begin position="165"/>
        <end position="186"/>
    </location>
</feature>
<feature type="transmembrane region" description="Helical" evidence="1">
    <location>
        <begin position="270"/>
        <end position="292"/>
    </location>
</feature>
<dbReference type="Pfam" id="PF10325">
    <property type="entry name" value="7TM_GPCR_Srz"/>
    <property type="match status" value="4"/>
</dbReference>
<feature type="transmembrane region" description="Helical" evidence="1">
    <location>
        <begin position="724"/>
        <end position="750"/>
    </location>
</feature>
<feature type="transmembrane region" description="Helical" evidence="1">
    <location>
        <begin position="243"/>
        <end position="263"/>
    </location>
</feature>
<feature type="transmembrane region" description="Helical" evidence="1">
    <location>
        <begin position="20"/>
        <end position="46"/>
    </location>
</feature>
<dbReference type="Proteomes" id="UP000008068">
    <property type="component" value="Unassembled WGS sequence"/>
</dbReference>
<feature type="transmembrane region" description="Helical" evidence="1">
    <location>
        <begin position="545"/>
        <end position="565"/>
    </location>
</feature>
<dbReference type="PANTHER" id="PTHR31720">
    <property type="entry name" value="SERPENTINE RECEPTOR, CLASS Z-RELATED"/>
    <property type="match status" value="1"/>
</dbReference>
<feature type="transmembrane region" description="Helical" evidence="1">
    <location>
        <begin position="875"/>
        <end position="894"/>
    </location>
</feature>
<evidence type="ECO:0000313" key="2">
    <source>
        <dbReference type="EMBL" id="EGT43313.1"/>
    </source>
</evidence>
<protein>
    <submittedName>
        <fullName evidence="2">Uncharacterized protein</fullName>
    </submittedName>
</protein>
<feature type="transmembrane region" description="Helical" evidence="1">
    <location>
        <begin position="770"/>
        <end position="793"/>
    </location>
</feature>
<feature type="transmembrane region" description="Helical" evidence="1">
    <location>
        <begin position="1130"/>
        <end position="1149"/>
    </location>
</feature>
<feature type="transmembrane region" description="Helical" evidence="1">
    <location>
        <begin position="456"/>
        <end position="482"/>
    </location>
</feature>
<evidence type="ECO:0000313" key="3">
    <source>
        <dbReference type="Proteomes" id="UP000008068"/>
    </source>
</evidence>
<feature type="transmembrane region" description="Helical" evidence="1">
    <location>
        <begin position="909"/>
        <end position="929"/>
    </location>
</feature>
<feature type="transmembrane region" description="Helical" evidence="1">
    <location>
        <begin position="198"/>
        <end position="223"/>
    </location>
</feature>
<feature type="transmembrane region" description="Helical" evidence="1">
    <location>
        <begin position="102"/>
        <end position="120"/>
    </location>
</feature>
<proteinExistence type="predicted"/>
<feature type="transmembrane region" description="Helical" evidence="1">
    <location>
        <begin position="814"/>
        <end position="835"/>
    </location>
</feature>